<dbReference type="GeneID" id="91084861"/>
<dbReference type="SUPFAM" id="SSF53335">
    <property type="entry name" value="S-adenosyl-L-methionine-dependent methyltransferases"/>
    <property type="match status" value="1"/>
</dbReference>
<keyword evidence="5" id="KW-0808">Transferase</keyword>
<organism evidence="13 14">
    <name type="scientific">Cryptococcus depauperatus CBS 7841</name>
    <dbReference type="NCBI Taxonomy" id="1295531"/>
    <lineage>
        <taxon>Eukaryota</taxon>
        <taxon>Fungi</taxon>
        <taxon>Dikarya</taxon>
        <taxon>Basidiomycota</taxon>
        <taxon>Agaricomycotina</taxon>
        <taxon>Tremellomycetes</taxon>
        <taxon>Tremellales</taxon>
        <taxon>Cryptococcaceae</taxon>
        <taxon>Cryptococcus</taxon>
    </lineage>
</organism>
<dbReference type="GO" id="GO:0003723">
    <property type="term" value="F:RNA binding"/>
    <property type="evidence" value="ECO:0007669"/>
    <property type="project" value="UniProtKB-KW"/>
</dbReference>
<proteinExistence type="inferred from homology"/>
<dbReference type="GO" id="GO:0090486">
    <property type="term" value="F:small RNA 2'-O-methyltransferase activity"/>
    <property type="evidence" value="ECO:0007669"/>
    <property type="project" value="UniProtKB-EC"/>
</dbReference>
<evidence type="ECO:0000313" key="13">
    <source>
        <dbReference type="EMBL" id="WVN85500.1"/>
    </source>
</evidence>
<keyword evidence="4" id="KW-0489">Methyltransferase</keyword>
<comment type="cofactor">
    <cofactor evidence="1">
        <name>Mg(2+)</name>
        <dbReference type="ChEBI" id="CHEBI:18420"/>
    </cofactor>
</comment>
<evidence type="ECO:0000256" key="3">
    <source>
        <dbReference type="ARBA" id="ARBA00021330"/>
    </source>
</evidence>
<keyword evidence="6" id="KW-0949">S-adenosyl-L-methionine</keyword>
<evidence type="ECO:0000256" key="4">
    <source>
        <dbReference type="ARBA" id="ARBA00022603"/>
    </source>
</evidence>
<evidence type="ECO:0000256" key="12">
    <source>
        <dbReference type="ARBA" id="ARBA00048418"/>
    </source>
</evidence>
<dbReference type="Proteomes" id="UP000094043">
    <property type="component" value="Chromosome 1"/>
</dbReference>
<reference evidence="13" key="1">
    <citation type="submission" date="2016-06" db="EMBL/GenBank/DDBJ databases">
        <authorList>
            <person name="Cuomo C."/>
            <person name="Litvintseva A."/>
            <person name="Heitman J."/>
            <person name="Chen Y."/>
            <person name="Sun S."/>
            <person name="Springer D."/>
            <person name="Dromer F."/>
            <person name="Young S."/>
            <person name="Zeng Q."/>
            <person name="Chapman S."/>
            <person name="Gujja S."/>
            <person name="Saif S."/>
            <person name="Birren B."/>
        </authorList>
    </citation>
    <scope>NUCLEOTIDE SEQUENCE</scope>
    <source>
        <strain evidence="13">CBS 7841</strain>
    </source>
</reference>
<dbReference type="GO" id="GO:0046872">
    <property type="term" value="F:metal ion binding"/>
    <property type="evidence" value="ECO:0007669"/>
    <property type="project" value="UniProtKB-KW"/>
</dbReference>
<dbReference type="PANTHER" id="PTHR21404:SF3">
    <property type="entry name" value="SMALL RNA 2'-O-METHYLTRANSFERASE"/>
    <property type="match status" value="1"/>
</dbReference>
<dbReference type="KEGG" id="cdep:91084861"/>
<comment type="catalytic activity">
    <reaction evidence="12">
        <text>small RNA 3'-end nucleotide + S-adenosyl-L-methionine = small RNA 3'-end 2'-O-methylnucleotide + S-adenosyl-L-homocysteine + H(+)</text>
        <dbReference type="Rhea" id="RHEA:37887"/>
        <dbReference type="Rhea" id="RHEA-COMP:10415"/>
        <dbReference type="Rhea" id="RHEA-COMP:10416"/>
        <dbReference type="ChEBI" id="CHEBI:15378"/>
        <dbReference type="ChEBI" id="CHEBI:57856"/>
        <dbReference type="ChEBI" id="CHEBI:59789"/>
        <dbReference type="ChEBI" id="CHEBI:74896"/>
        <dbReference type="ChEBI" id="CHEBI:74898"/>
        <dbReference type="EC" id="2.1.1.386"/>
    </reaction>
</comment>
<keyword evidence="14" id="KW-1185">Reference proteome</keyword>
<evidence type="ECO:0000256" key="11">
    <source>
        <dbReference type="ARBA" id="ARBA00035025"/>
    </source>
</evidence>
<dbReference type="GO" id="GO:0005634">
    <property type="term" value="C:nucleus"/>
    <property type="evidence" value="ECO:0007669"/>
    <property type="project" value="TreeGrafter"/>
</dbReference>
<keyword evidence="9" id="KW-0694">RNA-binding</keyword>
<reference evidence="13" key="3">
    <citation type="submission" date="2024-01" db="EMBL/GenBank/DDBJ databases">
        <authorList>
            <person name="Coelho M.A."/>
            <person name="David-Palma M."/>
            <person name="Shea T."/>
            <person name="Sun S."/>
            <person name="Cuomo C.A."/>
            <person name="Heitman J."/>
        </authorList>
    </citation>
    <scope>NUCLEOTIDE SEQUENCE</scope>
    <source>
        <strain evidence="13">CBS 7841</strain>
    </source>
</reference>
<gene>
    <name evidence="13" type="ORF">L203_100646</name>
</gene>
<accession>A0A1E3IX79</accession>
<keyword evidence="7" id="KW-0479">Metal-binding</keyword>
<dbReference type="EC" id="2.1.1.386" evidence="11"/>
<dbReference type="EMBL" id="CP143784">
    <property type="protein sequence ID" value="WVN85500.1"/>
    <property type="molecule type" value="Genomic_DNA"/>
</dbReference>
<dbReference type="RefSeq" id="XP_066066200.1">
    <property type="nucleotide sequence ID" value="XM_066210103.1"/>
</dbReference>
<dbReference type="GO" id="GO:0030422">
    <property type="term" value="P:siRNA processing"/>
    <property type="evidence" value="ECO:0007669"/>
    <property type="project" value="TreeGrafter"/>
</dbReference>
<dbReference type="AlphaFoldDB" id="A0A1E3IX79"/>
<comment type="similarity">
    <text evidence="2">Belongs to the methyltransferase superfamily. HEN1 family.</text>
</comment>
<evidence type="ECO:0000256" key="8">
    <source>
        <dbReference type="ARBA" id="ARBA00022842"/>
    </source>
</evidence>
<evidence type="ECO:0000256" key="6">
    <source>
        <dbReference type="ARBA" id="ARBA00022691"/>
    </source>
</evidence>
<dbReference type="InterPro" id="IPR026610">
    <property type="entry name" value="Hen1"/>
</dbReference>
<dbReference type="InterPro" id="IPR029063">
    <property type="entry name" value="SAM-dependent_MTases_sf"/>
</dbReference>
<name>A0A1E3IX79_9TREE</name>
<protein>
    <recommendedName>
        <fullName evidence="3">Small RNA 2'-O-methyltransferase</fullName>
        <ecNumber evidence="11">2.1.1.386</ecNumber>
    </recommendedName>
</protein>
<reference evidence="13" key="2">
    <citation type="journal article" date="2022" name="Elife">
        <title>Obligate sexual reproduction of a homothallic fungus closely related to the Cryptococcus pathogenic species complex.</title>
        <authorList>
            <person name="Passer A.R."/>
            <person name="Clancey S.A."/>
            <person name="Shea T."/>
            <person name="David-Palma M."/>
            <person name="Averette A.F."/>
            <person name="Boekhout T."/>
            <person name="Porcel B.M."/>
            <person name="Nowrousian M."/>
            <person name="Cuomo C.A."/>
            <person name="Sun S."/>
            <person name="Heitman J."/>
            <person name="Coelho M.A."/>
        </authorList>
    </citation>
    <scope>NUCLEOTIDE SEQUENCE</scope>
    <source>
        <strain evidence="13">CBS 7841</strain>
    </source>
</reference>
<sequence length="463" mass="51292">MVFDQPRLASPELLAHHTLPKTPQLPEISMVEESTVTGVTFTPELWMQRRQWALEVLRKEGVRSVLDLGCGPGALLETLMMPASTICEPPIRPKISDQGSQLPSPVDSDLSDTAGLEEELFISRLGGIDASPDVINSALSILSTSTSSSFPPARPRWEPLTTELWLGALEKYNSKMEGYDAMVALEVIEHLDPNLLSRFGVVTLGTYRPRLMLVSTPNFDFNAKFPQANDDGFTKKGFVDPTGRTDRVFRHSDHKIEMTSKEFREWAETAASDWGYEVEISGVGTSSVPSFYPSEPPQPIYASQTAIFRISTGLPLRSPRSVKTIQLPFMPASKESSHPHKLAGRFLHPATAPGAERRAAPEEVRQHVRNFFANANVNEVSLEELWGVFDISGACAGSKRYFVACLGGWGDCPALEERETDFVVKKVKGHGLTVMWKDWKPKQGETEWGTPMEGVESTSSKDW</sequence>
<evidence type="ECO:0000256" key="9">
    <source>
        <dbReference type="ARBA" id="ARBA00022884"/>
    </source>
</evidence>
<dbReference type="GO" id="GO:0005737">
    <property type="term" value="C:cytoplasm"/>
    <property type="evidence" value="ECO:0007669"/>
    <property type="project" value="TreeGrafter"/>
</dbReference>
<evidence type="ECO:0000256" key="2">
    <source>
        <dbReference type="ARBA" id="ARBA00009026"/>
    </source>
</evidence>
<evidence type="ECO:0000256" key="7">
    <source>
        <dbReference type="ARBA" id="ARBA00022723"/>
    </source>
</evidence>
<dbReference type="GO" id="GO:0001510">
    <property type="term" value="P:RNA methylation"/>
    <property type="evidence" value="ECO:0007669"/>
    <property type="project" value="InterPro"/>
</dbReference>
<evidence type="ECO:0000256" key="10">
    <source>
        <dbReference type="ARBA" id="ARBA00023158"/>
    </source>
</evidence>
<evidence type="ECO:0000313" key="14">
    <source>
        <dbReference type="Proteomes" id="UP000094043"/>
    </source>
</evidence>
<keyword evidence="8" id="KW-0460">Magnesium</keyword>
<dbReference type="VEuPathDB" id="FungiDB:L203_00431"/>
<dbReference type="OrthoDB" id="2154311at2759"/>
<evidence type="ECO:0000256" key="5">
    <source>
        <dbReference type="ARBA" id="ARBA00022679"/>
    </source>
</evidence>
<evidence type="ECO:0000256" key="1">
    <source>
        <dbReference type="ARBA" id="ARBA00001946"/>
    </source>
</evidence>
<dbReference type="Gene3D" id="3.40.50.150">
    <property type="entry name" value="Vaccinia Virus protein VP39"/>
    <property type="match status" value="1"/>
</dbReference>
<keyword evidence="10" id="KW-0943">RNA-mediated gene silencing</keyword>
<dbReference type="PANTHER" id="PTHR21404">
    <property type="entry name" value="HEN1"/>
    <property type="match status" value="1"/>
</dbReference>